<dbReference type="RefSeq" id="WP_045803284.1">
    <property type="nucleotide sequence ID" value="NZ_CP011071.1"/>
</dbReference>
<name>A0A0D5YSJ7_9FLAO</name>
<dbReference type="Gene3D" id="2.40.128.490">
    <property type="entry name" value="Uncharacterised protein PF14869, DUF4488"/>
    <property type="match status" value="2"/>
</dbReference>
<dbReference type="OrthoDB" id="706756at2"/>
<accession>A0A0D5YSJ7</accession>
<evidence type="ECO:0000256" key="1">
    <source>
        <dbReference type="SAM" id="SignalP"/>
    </source>
</evidence>
<reference evidence="2 3" key="1">
    <citation type="submission" date="2015-03" db="EMBL/GenBank/DDBJ databases">
        <title>Complete genome sequence of Muricauda lutaonensis CC-HSB-11T, isolated from a coastal hot spring.</title>
        <authorList>
            <person name="Kim K.M."/>
        </authorList>
    </citation>
    <scope>NUCLEOTIDE SEQUENCE [LARGE SCALE GENOMIC DNA]</scope>
    <source>
        <strain evidence="2 3">CC-HSB-11</strain>
    </source>
</reference>
<dbReference type="KEGG" id="mlt:VC82_1205"/>
<dbReference type="EMBL" id="CP011071">
    <property type="protein sequence ID" value="AKA34843.1"/>
    <property type="molecule type" value="Genomic_DNA"/>
</dbReference>
<dbReference type="PATRIC" id="fig|516051.4.peg.1246"/>
<dbReference type="STRING" id="516051.VC82_1205"/>
<evidence type="ECO:0000313" key="2">
    <source>
        <dbReference type="EMBL" id="AKA34843.1"/>
    </source>
</evidence>
<gene>
    <name evidence="2" type="ORF">VC82_1205</name>
</gene>
<organism evidence="2 3">
    <name type="scientific">Flagellimonas lutaonensis</name>
    <dbReference type="NCBI Taxonomy" id="516051"/>
    <lineage>
        <taxon>Bacteria</taxon>
        <taxon>Pseudomonadati</taxon>
        <taxon>Bacteroidota</taxon>
        <taxon>Flavobacteriia</taxon>
        <taxon>Flavobacteriales</taxon>
        <taxon>Flavobacteriaceae</taxon>
        <taxon>Flagellimonas</taxon>
    </lineage>
</organism>
<sequence>MKKYLLPFAIIFSISLQAQSLIGAWEASTVKGGKQLRNVVIFADGYQAATNYDAETGAFVSTNGGTWQLDGNTLTETVEFDTKNPERVGSTSSFEITVDNDELRINDMDMVWKRIDDGTPGELAGAWLISGRKRNGEIQKRNTGRPRKTMKILSGTRFQWIAYNTETKEFMGSGGGTYTTKEGKYTENIEFFSRDDSRVGASLQFDYELKDGDWHHSGLSSKGQPIYEIWSIRKK</sequence>
<keyword evidence="1" id="KW-0732">Signal</keyword>
<feature type="chain" id="PRO_5002300115" evidence="1">
    <location>
        <begin position="19"/>
        <end position="235"/>
    </location>
</feature>
<proteinExistence type="predicted"/>
<feature type="signal peptide" evidence="1">
    <location>
        <begin position="1"/>
        <end position="18"/>
    </location>
</feature>
<evidence type="ECO:0000313" key="3">
    <source>
        <dbReference type="Proteomes" id="UP000032726"/>
    </source>
</evidence>
<keyword evidence="3" id="KW-1185">Reference proteome</keyword>
<dbReference type="HOGENOM" id="CLU_1178887_0_0_10"/>
<protein>
    <submittedName>
        <fullName evidence="2">Membrane or secreted protein</fullName>
    </submittedName>
</protein>
<dbReference type="Proteomes" id="UP000032726">
    <property type="component" value="Chromosome"/>
</dbReference>
<dbReference type="AlphaFoldDB" id="A0A0D5YSJ7"/>